<proteinExistence type="predicted"/>
<dbReference type="InterPro" id="IPR003790">
    <property type="entry name" value="GHL10"/>
</dbReference>
<feature type="compositionally biased region" description="Polar residues" evidence="2">
    <location>
        <begin position="29"/>
        <end position="45"/>
    </location>
</feature>
<keyword evidence="5" id="KW-1185">Reference proteome</keyword>
<name>A0ABV2LY62_9FLAO</name>
<evidence type="ECO:0000256" key="1">
    <source>
        <dbReference type="ARBA" id="ARBA00022729"/>
    </source>
</evidence>
<accession>A0ABV2LY62</accession>
<comment type="caution">
    <text evidence="4">The sequence shown here is derived from an EMBL/GenBank/DDBJ whole genome shotgun (WGS) entry which is preliminary data.</text>
</comment>
<gene>
    <name evidence="4" type="ORF">ABID46_002057</name>
</gene>
<organism evidence="4 5">
    <name type="scientific">Moheibacter stercoris</name>
    <dbReference type="NCBI Taxonomy" id="1628251"/>
    <lineage>
        <taxon>Bacteria</taxon>
        <taxon>Pseudomonadati</taxon>
        <taxon>Bacteroidota</taxon>
        <taxon>Flavobacteriia</taxon>
        <taxon>Flavobacteriales</taxon>
        <taxon>Weeksellaceae</taxon>
        <taxon>Moheibacter</taxon>
    </lineage>
</organism>
<evidence type="ECO:0000313" key="5">
    <source>
        <dbReference type="Proteomes" id="UP001549146"/>
    </source>
</evidence>
<protein>
    <submittedName>
        <fullName evidence="4">Uncharacterized lipoprotein YddW (UPF0748 family)</fullName>
    </submittedName>
</protein>
<dbReference type="SUPFAM" id="SSF51445">
    <property type="entry name" value="(Trans)glycosidases"/>
    <property type="match status" value="1"/>
</dbReference>
<sequence length="564" mass="65321">MKMNYVKKIVIASFILSFLIGCTIRPRGPQTSQAKPQASSTSTTQKEVETTKENDPILVETTKDKEPVTTPEKLSENRESTKPQVVKNEQKPKKIHVNLPAVNREFRAAWIATVANINWPSKRGLSTEQQKAEAIALLDMLKENNFNAVIFQARPSADALYDSPFEPWSIFLTGQIGKRPEPYYDPMEFWIKAAHERGIEFHVWINPYRAHHTNGGSVTNESIAKKKSDLVYRLQNGMYWFDPSKQETQDYTSMIVMDIVKRYDIDGIHFDDYFYPYASYNNGKDFPDQATYNAYIAKGGHLSKPDWRRENVNKFIERIYNEIKAEKDYVKFGISPFGIWKPGYPEGIAGLNQYDELYADAKLWLNKGWLDYFTPQLYWPIDAPRQSFPKLLSWWESENTFKRHLWPGLNTVEVKVSDRSNEIQRQIELTRSLVPNSQGVVHYSIAGLQNNPKLLTALKNGLYNEPALVPKSDWLKKLNVPKPEFTLAKNGQTASLDWSTYTHKDIKNWVLYLQYEDQWETIILESNKLHRDVYLNKGDKKLKLVAIQAIDRNGFESEYHAVEI</sequence>
<keyword evidence="4" id="KW-0449">Lipoprotein</keyword>
<dbReference type="Proteomes" id="UP001549146">
    <property type="component" value="Unassembled WGS sequence"/>
</dbReference>
<evidence type="ECO:0000259" key="3">
    <source>
        <dbReference type="Pfam" id="PF02638"/>
    </source>
</evidence>
<keyword evidence="1" id="KW-0732">Signal</keyword>
<feature type="compositionally biased region" description="Basic and acidic residues" evidence="2">
    <location>
        <begin position="46"/>
        <end position="81"/>
    </location>
</feature>
<dbReference type="InterPro" id="IPR052177">
    <property type="entry name" value="Divisome_Glycosyl_Hydrolase"/>
</dbReference>
<reference evidence="4 5" key="1">
    <citation type="submission" date="2024-06" db="EMBL/GenBank/DDBJ databases">
        <title>Genomic Encyclopedia of Type Strains, Phase IV (KMG-IV): sequencing the most valuable type-strain genomes for metagenomic binning, comparative biology and taxonomic classification.</title>
        <authorList>
            <person name="Goeker M."/>
        </authorList>
    </citation>
    <scope>NUCLEOTIDE SEQUENCE [LARGE SCALE GENOMIC DNA]</scope>
    <source>
        <strain evidence="4 5">DSM 29388</strain>
    </source>
</reference>
<evidence type="ECO:0000256" key="2">
    <source>
        <dbReference type="SAM" id="MobiDB-lite"/>
    </source>
</evidence>
<dbReference type="PANTHER" id="PTHR43405:SF1">
    <property type="entry name" value="GLYCOSYL HYDROLASE DIGH"/>
    <property type="match status" value="1"/>
</dbReference>
<feature type="domain" description="Glycosyl hydrolase-like 10" evidence="3">
    <location>
        <begin position="105"/>
        <end position="417"/>
    </location>
</feature>
<dbReference type="Pfam" id="PF02638">
    <property type="entry name" value="GHL10"/>
    <property type="match status" value="1"/>
</dbReference>
<dbReference type="Gene3D" id="3.20.20.80">
    <property type="entry name" value="Glycosidases"/>
    <property type="match status" value="1"/>
</dbReference>
<dbReference type="RefSeq" id="WP_354509720.1">
    <property type="nucleotide sequence ID" value="NZ_JBEPMO010000013.1"/>
</dbReference>
<dbReference type="InterPro" id="IPR017853">
    <property type="entry name" value="GH"/>
</dbReference>
<dbReference type="PROSITE" id="PS51257">
    <property type="entry name" value="PROKAR_LIPOPROTEIN"/>
    <property type="match status" value="1"/>
</dbReference>
<dbReference type="PANTHER" id="PTHR43405">
    <property type="entry name" value="GLYCOSYL HYDROLASE DIGH"/>
    <property type="match status" value="1"/>
</dbReference>
<feature type="region of interest" description="Disordered" evidence="2">
    <location>
        <begin position="28"/>
        <end position="89"/>
    </location>
</feature>
<dbReference type="EMBL" id="JBEPMO010000013">
    <property type="protein sequence ID" value="MET3732468.1"/>
    <property type="molecule type" value="Genomic_DNA"/>
</dbReference>
<evidence type="ECO:0000313" key="4">
    <source>
        <dbReference type="EMBL" id="MET3732468.1"/>
    </source>
</evidence>